<protein>
    <submittedName>
        <fullName evidence="2">TRAP transporter substrate-binding protein DctP</fullName>
    </submittedName>
</protein>
<dbReference type="InterPro" id="IPR018389">
    <property type="entry name" value="DctP_fam"/>
</dbReference>
<keyword evidence="3" id="KW-1185">Reference proteome</keyword>
<reference evidence="3" key="1">
    <citation type="journal article" date="2019" name="Int. J. Syst. Evol. Microbiol.">
        <title>The Global Catalogue of Microorganisms (GCM) 10K type strain sequencing project: providing services to taxonomists for standard genome sequencing and annotation.</title>
        <authorList>
            <consortium name="The Broad Institute Genomics Platform"/>
            <consortium name="The Broad Institute Genome Sequencing Center for Infectious Disease"/>
            <person name="Wu L."/>
            <person name="Ma J."/>
        </authorList>
    </citation>
    <scope>NUCLEOTIDE SEQUENCE [LARGE SCALE GENOMIC DNA]</scope>
    <source>
        <strain evidence="3">JCM 18326</strain>
    </source>
</reference>
<dbReference type="CDD" id="cd13604">
    <property type="entry name" value="PBP2_TRAP_ketoacid_lactate_like"/>
    <property type="match status" value="1"/>
</dbReference>
<name>A0ABP9CWS7_9BACT</name>
<dbReference type="Pfam" id="PF03480">
    <property type="entry name" value="DctP"/>
    <property type="match status" value="1"/>
</dbReference>
<dbReference type="Proteomes" id="UP001500298">
    <property type="component" value="Unassembled WGS sequence"/>
</dbReference>
<dbReference type="PANTHER" id="PTHR33376:SF5">
    <property type="entry name" value="EXTRACYTOPLASMIC SOLUTE RECEPTOR PROTEIN"/>
    <property type="match status" value="1"/>
</dbReference>
<dbReference type="InterPro" id="IPR038404">
    <property type="entry name" value="TRAP_DctP_sf"/>
</dbReference>
<evidence type="ECO:0000313" key="3">
    <source>
        <dbReference type="Proteomes" id="UP001500298"/>
    </source>
</evidence>
<dbReference type="Gene3D" id="3.40.190.170">
    <property type="entry name" value="Bacterial extracellular solute-binding protein, family 7"/>
    <property type="match status" value="1"/>
</dbReference>
<evidence type="ECO:0000256" key="1">
    <source>
        <dbReference type="ARBA" id="ARBA00022729"/>
    </source>
</evidence>
<keyword evidence="1" id="KW-0732">Signal</keyword>
<organism evidence="2 3">
    <name type="scientific">Algivirga pacifica</name>
    <dbReference type="NCBI Taxonomy" id="1162670"/>
    <lineage>
        <taxon>Bacteria</taxon>
        <taxon>Pseudomonadati</taxon>
        <taxon>Bacteroidota</taxon>
        <taxon>Cytophagia</taxon>
        <taxon>Cytophagales</taxon>
        <taxon>Flammeovirgaceae</taxon>
        <taxon>Algivirga</taxon>
    </lineage>
</organism>
<proteinExistence type="predicted"/>
<sequence length="303" mass="34074">MAKELEKLSGGRLQIQVFGAGELVPAMEVFDAVQLGAVQMGHCAAYYWSGKMPSSVFFTSIPFGMLADQMNAWLLHGGGWDLWRELYEPLGLVPFPCGNTGVQMGGWFNKKIDTVDDLRGLKMRIPALGGKVFAKAGGAAVQLAGGEIYTSLERGVIDATEWIGPYHDYLMGFHKIAQYYYYPGWHEPGSVLELICNKKALEELPAELQEMVKSTALKYNTLIHAEFEAKNNEYLKKIKAESDAKVLPFPEEVLAHLKQYAEEELSLLVDSDPFAQKVYDNFRTFKQEINAWEEISSNVMRKW</sequence>
<dbReference type="NCBIfam" id="NF037995">
    <property type="entry name" value="TRAP_S1"/>
    <property type="match status" value="1"/>
</dbReference>
<accession>A0ABP9CWS7</accession>
<dbReference type="Gene3D" id="3.40.190.10">
    <property type="entry name" value="Periplasmic binding protein-like II"/>
    <property type="match status" value="1"/>
</dbReference>
<gene>
    <name evidence="2" type="primary">dctP</name>
    <name evidence="2" type="ORF">GCM10023331_00260</name>
</gene>
<comment type="caution">
    <text evidence="2">The sequence shown here is derived from an EMBL/GenBank/DDBJ whole genome shotgun (WGS) entry which is preliminary data.</text>
</comment>
<dbReference type="EMBL" id="BAABJX010000001">
    <property type="protein sequence ID" value="GAA4819823.1"/>
    <property type="molecule type" value="Genomic_DNA"/>
</dbReference>
<dbReference type="PANTHER" id="PTHR33376">
    <property type="match status" value="1"/>
</dbReference>
<evidence type="ECO:0000313" key="2">
    <source>
        <dbReference type="EMBL" id="GAA4819823.1"/>
    </source>
</evidence>